<comment type="caution">
    <text evidence="1">The sequence shown here is derived from an EMBL/GenBank/DDBJ whole genome shotgun (WGS) entry which is preliminary data.</text>
</comment>
<name>A0A074RZ92_9AGAM</name>
<dbReference type="EMBL" id="AZST01000236">
    <property type="protein sequence ID" value="KEP50625.1"/>
    <property type="molecule type" value="Genomic_DNA"/>
</dbReference>
<dbReference type="SUPFAM" id="SSF52047">
    <property type="entry name" value="RNI-like"/>
    <property type="match status" value="1"/>
</dbReference>
<dbReference type="Proteomes" id="UP000027456">
    <property type="component" value="Unassembled WGS sequence"/>
</dbReference>
<dbReference type="AlphaFoldDB" id="A0A074RZ92"/>
<evidence type="ECO:0000313" key="2">
    <source>
        <dbReference type="Proteomes" id="UP000027456"/>
    </source>
</evidence>
<evidence type="ECO:0008006" key="3">
    <source>
        <dbReference type="Google" id="ProtNLM"/>
    </source>
</evidence>
<proteinExistence type="predicted"/>
<dbReference type="InterPro" id="IPR032675">
    <property type="entry name" value="LRR_dom_sf"/>
</dbReference>
<accession>A0A074RZ92</accession>
<dbReference type="HOGENOM" id="CLU_036422_0_0_1"/>
<organism evidence="1 2">
    <name type="scientific">Rhizoctonia solani 123E</name>
    <dbReference type="NCBI Taxonomy" id="1423351"/>
    <lineage>
        <taxon>Eukaryota</taxon>
        <taxon>Fungi</taxon>
        <taxon>Dikarya</taxon>
        <taxon>Basidiomycota</taxon>
        <taxon>Agaricomycotina</taxon>
        <taxon>Agaricomycetes</taxon>
        <taxon>Cantharellales</taxon>
        <taxon>Ceratobasidiaceae</taxon>
        <taxon>Rhizoctonia</taxon>
    </lineage>
</organism>
<evidence type="ECO:0000313" key="1">
    <source>
        <dbReference type="EMBL" id="KEP50625.1"/>
    </source>
</evidence>
<dbReference type="OrthoDB" id="3238578at2759"/>
<reference evidence="1 2" key="1">
    <citation type="submission" date="2013-12" db="EMBL/GenBank/DDBJ databases">
        <authorList>
            <person name="Cubeta M."/>
            <person name="Pakala S."/>
            <person name="Fedorova N."/>
            <person name="Thomas E."/>
            <person name="Dean R."/>
            <person name="Jabaji S."/>
            <person name="Neate S."/>
            <person name="Toda T."/>
            <person name="Tavantzis S."/>
            <person name="Vilgalys R."/>
            <person name="Bharathan N."/>
            <person name="Pakala S."/>
            <person name="Losada L.S."/>
            <person name="Zafar N."/>
            <person name="Nierman W."/>
        </authorList>
    </citation>
    <scope>NUCLEOTIDE SEQUENCE [LARGE SCALE GENOMIC DNA]</scope>
    <source>
        <strain evidence="1 2">123E</strain>
    </source>
</reference>
<sequence>METVPGACLRVFSIPELVQPICAYALKQDITRLSQVSRQLFYNVSPYVWETVDDVVALALLIPGASVMTYVADPLPALTVMQFPKYYDLSRFNIYAPYVREIKINPTLHIDEYDNWGRFLAFTRSRNLLPNLQRMRLVPPLFDAVNPVEKDIIRWATVFLSTSLRTLWIAPETRTYGAETTNSHFMWTTLDNARVFLQLAYWRCPMLDTLAILPGDLTVQKMRFLSDIRGRFSECSPLFPLFPPFQNLRTLTTSPSCLEPKSFAVLSSMPFLESLSIKGLVQLVSLYGSDVSVPDDAFPSLRHLELTSLRWETVFHLCNLKPLVRNLITLRIHATLSYPEAAPNYGRLAKLLSDLARIGSPLTELSVANFTRAKFYPEVLEQFRYFPLVKLSIRPTEFSNLPLETLSSALPFLEVLHFLPFGEGLHVKQLRTFTALFPRLRNLSVFICRSSLHELTDEDLAPAPGSHTRFCLESYFIMHLDWADVALKLARFDTLYYLLERTDGIIYAGIYTFCGLISNVWMGISGSILDLGLPCTYMLVIW</sequence>
<protein>
    <recommendedName>
        <fullName evidence="3">F-box domain-containing protein</fullName>
    </recommendedName>
</protein>
<gene>
    <name evidence="1" type="ORF">V565_076460</name>
</gene>
<dbReference type="Gene3D" id="3.80.10.10">
    <property type="entry name" value="Ribonuclease Inhibitor"/>
    <property type="match status" value="1"/>
</dbReference>
<keyword evidence="2" id="KW-1185">Reference proteome</keyword>